<dbReference type="Gene3D" id="3.30.70.2450">
    <property type="match status" value="1"/>
</dbReference>
<dbReference type="PANTHER" id="PTHR43004">
    <property type="entry name" value="TRK SYSTEM POTASSIUM UPTAKE PROTEIN"/>
    <property type="match status" value="1"/>
</dbReference>
<evidence type="ECO:0000256" key="2">
    <source>
        <dbReference type="ARBA" id="ARBA00022630"/>
    </source>
</evidence>
<dbReference type="Gene3D" id="3.50.30.50">
    <property type="entry name" value="Putative cyclase"/>
    <property type="match status" value="1"/>
</dbReference>
<evidence type="ECO:0000313" key="5">
    <source>
        <dbReference type="EMBL" id="RJQ86838.1"/>
    </source>
</evidence>
<dbReference type="GO" id="GO:0019441">
    <property type="term" value="P:L-tryptophan catabolic process to kynurenine"/>
    <property type="evidence" value="ECO:0007669"/>
    <property type="project" value="InterPro"/>
</dbReference>
<dbReference type="GO" id="GO:0071949">
    <property type="term" value="F:FAD binding"/>
    <property type="evidence" value="ECO:0007669"/>
    <property type="project" value="InterPro"/>
</dbReference>
<organism evidence="5 6">
    <name type="scientific">Amycolatopsis panacis</name>
    <dbReference type="NCBI Taxonomy" id="2340917"/>
    <lineage>
        <taxon>Bacteria</taxon>
        <taxon>Bacillati</taxon>
        <taxon>Actinomycetota</taxon>
        <taxon>Actinomycetes</taxon>
        <taxon>Pseudonocardiales</taxon>
        <taxon>Pseudonocardiaceae</taxon>
        <taxon>Amycolatopsis</taxon>
    </lineage>
</organism>
<dbReference type="InterPro" id="IPR007325">
    <property type="entry name" value="KFase/CYL"/>
</dbReference>
<keyword evidence="2" id="KW-0285">Flavoprotein</keyword>
<dbReference type="InterPro" id="IPR036188">
    <property type="entry name" value="FAD/NAD-bd_sf"/>
</dbReference>
<dbReference type="Pfam" id="PF04199">
    <property type="entry name" value="Cyclase"/>
    <property type="match status" value="1"/>
</dbReference>
<protein>
    <recommendedName>
        <fullName evidence="4">FAD-binding domain-containing protein</fullName>
    </recommendedName>
</protein>
<evidence type="ECO:0000256" key="1">
    <source>
        <dbReference type="ARBA" id="ARBA00001974"/>
    </source>
</evidence>
<dbReference type="Gene3D" id="3.40.30.120">
    <property type="match status" value="1"/>
</dbReference>
<dbReference type="RefSeq" id="WP_120023249.1">
    <property type="nucleotide sequence ID" value="NZ_QZFV01000071.1"/>
</dbReference>
<gene>
    <name evidence="5" type="ORF">D5S19_10980</name>
</gene>
<dbReference type="GO" id="GO:0016709">
    <property type="term" value="F:oxidoreductase activity, acting on paired donors, with incorporation or reduction of molecular oxygen, NAD(P)H as one donor, and incorporation of one atom of oxygen"/>
    <property type="evidence" value="ECO:0007669"/>
    <property type="project" value="UniProtKB-ARBA"/>
</dbReference>
<dbReference type="PANTHER" id="PTHR43004:SF19">
    <property type="entry name" value="BINDING MONOOXYGENASE, PUTATIVE (JCVI)-RELATED"/>
    <property type="match status" value="1"/>
</dbReference>
<dbReference type="Gene3D" id="3.50.50.60">
    <property type="entry name" value="FAD/NAD(P)-binding domain"/>
    <property type="match status" value="1"/>
</dbReference>
<evidence type="ECO:0000259" key="4">
    <source>
        <dbReference type="Pfam" id="PF01494"/>
    </source>
</evidence>
<dbReference type="GO" id="GO:0004061">
    <property type="term" value="F:arylformamidase activity"/>
    <property type="evidence" value="ECO:0007669"/>
    <property type="project" value="InterPro"/>
</dbReference>
<dbReference type="Proteomes" id="UP000285112">
    <property type="component" value="Unassembled WGS sequence"/>
</dbReference>
<comment type="caution">
    <text evidence="5">The sequence shown here is derived from an EMBL/GenBank/DDBJ whole genome shotgun (WGS) entry which is preliminary data.</text>
</comment>
<dbReference type="OrthoDB" id="8670884at2"/>
<reference evidence="5 6" key="1">
    <citation type="submission" date="2018-09" db="EMBL/GenBank/DDBJ databases">
        <title>YIM PH 21725 draft genome.</title>
        <authorList>
            <person name="Miao C."/>
        </authorList>
    </citation>
    <scope>NUCLEOTIDE SEQUENCE [LARGE SCALE GENOMIC DNA]</scope>
    <source>
        <strain evidence="6">YIM PH21725</strain>
    </source>
</reference>
<proteinExistence type="predicted"/>
<comment type="cofactor">
    <cofactor evidence="1">
        <name>FAD</name>
        <dbReference type="ChEBI" id="CHEBI:57692"/>
    </cofactor>
</comment>
<sequence length="806" mass="87325">MPEDAGEDPEVLVVGAGPVGLTVAHELARRGVRARLVDRSAGPATTSRALATHARTLEIWHQMGLLGELLPRGRRVEHFTLHLQGKTLMCFDTNYDTMPTRFPFSLMVDQVVTEEVLRRQVQALGVTVEWGVELTWFDQEPDGVLAELRHADGTVEQVTAAWLVGADGARSTVRKRLNLRLQGDSTQTWLNADVVLDTDLAGDSNHLLHTGRGTLLLVPFPEPGKWRVVDTEDTDHADDARIVRARLADKLTRALGRPVEVPEPSWISVFTVQQRMIDRMRAGRCFVAGDAAHVHSPASGQGMNTGIQDAYNLAWKLADVVRGHAKESLLDSYGAERVPIGETLLRTTKTATALVSLRNTVAPLVMAAGTRLLGALKPLKRRIERTMIRGFCGLTLNYAHSPLSLACATPDGIQPGHRVGCSVERARTSPGWQGLVTELTDPRWTLLAFADSREQRQLAAQAERRYGKAVSVRVVAEAATSKRVLADPGDDLARDFAMRAGYFVLIRPDGYLAAKGRLSEDLDGAFAALGLAPADAGGNPAHHLDSGGPRMRIIDLSATVDAADRWEANPVTHEVLTAAEGAQHMAEEMKEHFGIDFDPSVLPGGELLTLDTLTLTTHTGTHVDAPSHYGTPRDGVARNIDQMPLEWFLRPGVVLDLTGEPVGAVGADRLRKEFERIGYTPKPLDIVLLNTGADALAGSPKYFTDFTGLDGKATELLLDLGVRVIGTDAFSLDAPFGHMIAEYRRTGDRAVLWPAHFAGRDREYCQIEGLTNLAALPSPTGFSVSCLPVKIAGAGAGWTRAVALLD</sequence>
<dbReference type="AlphaFoldDB" id="A0A419I6C3"/>
<keyword evidence="3" id="KW-0274">FAD</keyword>
<dbReference type="InterPro" id="IPR002938">
    <property type="entry name" value="FAD-bd"/>
</dbReference>
<dbReference type="SUPFAM" id="SSF102198">
    <property type="entry name" value="Putative cyclase"/>
    <property type="match status" value="1"/>
</dbReference>
<dbReference type="Pfam" id="PF01494">
    <property type="entry name" value="FAD_binding_3"/>
    <property type="match status" value="1"/>
</dbReference>
<keyword evidence="6" id="KW-1185">Reference proteome</keyword>
<feature type="domain" description="FAD-binding" evidence="4">
    <location>
        <begin position="10"/>
        <end position="347"/>
    </location>
</feature>
<dbReference type="InterPro" id="IPR050641">
    <property type="entry name" value="RIFMO-like"/>
</dbReference>
<dbReference type="SUPFAM" id="SSF51905">
    <property type="entry name" value="FAD/NAD(P)-binding domain"/>
    <property type="match status" value="1"/>
</dbReference>
<dbReference type="InterPro" id="IPR037175">
    <property type="entry name" value="KFase_sf"/>
</dbReference>
<evidence type="ECO:0000256" key="3">
    <source>
        <dbReference type="ARBA" id="ARBA00022827"/>
    </source>
</evidence>
<dbReference type="EMBL" id="QZFV01000071">
    <property type="protein sequence ID" value="RJQ86838.1"/>
    <property type="molecule type" value="Genomic_DNA"/>
</dbReference>
<dbReference type="PRINTS" id="PR00420">
    <property type="entry name" value="RNGMNOXGNASE"/>
</dbReference>
<accession>A0A419I6C3</accession>
<name>A0A419I6C3_9PSEU</name>
<evidence type="ECO:0000313" key="6">
    <source>
        <dbReference type="Proteomes" id="UP000285112"/>
    </source>
</evidence>